<keyword evidence="2" id="KW-1003">Cell membrane</keyword>
<dbReference type="InterPro" id="IPR053896">
    <property type="entry name" value="BTN3A2-like_Ig-C"/>
</dbReference>
<dbReference type="GO" id="GO:0042102">
    <property type="term" value="P:positive regulation of T cell proliferation"/>
    <property type="evidence" value="ECO:0007669"/>
    <property type="project" value="TreeGrafter"/>
</dbReference>
<dbReference type="InterPro" id="IPR036179">
    <property type="entry name" value="Ig-like_dom_sf"/>
</dbReference>
<evidence type="ECO:0000256" key="2">
    <source>
        <dbReference type="ARBA" id="ARBA00022475"/>
    </source>
</evidence>
<protein>
    <recommendedName>
        <fullName evidence="12">Ig-like domain-containing protein</fullName>
    </recommendedName>
</protein>
<evidence type="ECO:0000256" key="8">
    <source>
        <dbReference type="ARBA" id="ARBA00023170"/>
    </source>
</evidence>
<keyword evidence="3" id="KW-0812">Transmembrane</keyword>
<keyword evidence="7" id="KW-1015">Disulfide bond</keyword>
<evidence type="ECO:0000256" key="6">
    <source>
        <dbReference type="ARBA" id="ARBA00023136"/>
    </source>
</evidence>
<evidence type="ECO:0000256" key="4">
    <source>
        <dbReference type="ARBA" id="ARBA00022729"/>
    </source>
</evidence>
<organism evidence="13 14">
    <name type="scientific">Paramormyrops kingsleyae</name>
    <dbReference type="NCBI Taxonomy" id="1676925"/>
    <lineage>
        <taxon>Eukaryota</taxon>
        <taxon>Metazoa</taxon>
        <taxon>Chordata</taxon>
        <taxon>Craniata</taxon>
        <taxon>Vertebrata</taxon>
        <taxon>Euteleostomi</taxon>
        <taxon>Actinopterygii</taxon>
        <taxon>Neopterygii</taxon>
        <taxon>Teleostei</taxon>
        <taxon>Osteoglossocephala</taxon>
        <taxon>Osteoglossomorpha</taxon>
        <taxon>Osteoglossiformes</taxon>
        <taxon>Mormyridae</taxon>
        <taxon>Paramormyrops</taxon>
    </lineage>
</organism>
<dbReference type="PANTHER" id="PTHR25466">
    <property type="entry name" value="T-LYMPHOCYTE ACTIVATION ANTIGEN"/>
    <property type="match status" value="1"/>
</dbReference>
<dbReference type="InterPro" id="IPR007110">
    <property type="entry name" value="Ig-like_dom"/>
</dbReference>
<keyword evidence="9" id="KW-0325">Glycoprotein</keyword>
<dbReference type="GO" id="GO:0006955">
    <property type="term" value="P:immune response"/>
    <property type="evidence" value="ECO:0007669"/>
    <property type="project" value="TreeGrafter"/>
</dbReference>
<dbReference type="InterPro" id="IPR013106">
    <property type="entry name" value="Ig_V-set"/>
</dbReference>
<dbReference type="GO" id="GO:0031295">
    <property type="term" value="P:T cell costimulation"/>
    <property type="evidence" value="ECO:0007669"/>
    <property type="project" value="TreeGrafter"/>
</dbReference>
<dbReference type="PANTHER" id="PTHR25466:SF14">
    <property type="entry name" value="BUTYROPHILIN SUBFAMILY 2 MEMBER A2-LIKE-RELATED"/>
    <property type="match status" value="1"/>
</dbReference>
<reference evidence="13" key="1">
    <citation type="submission" date="2025-08" db="UniProtKB">
        <authorList>
            <consortium name="Ensembl"/>
        </authorList>
    </citation>
    <scope>IDENTIFICATION</scope>
</reference>
<dbReference type="GeneTree" id="ENSGT01120000271968"/>
<sequence length="276" mass="29837">VNNLSGRVHWSPVIYPFYTDNESEVHCSSQNIYPKPHVSWATDPPTSSEALQATTESLPDSVGLFALESWVGILGNRSDYSYICSISLEGASQLWTASLKHQDIIEGVEGQALSIPCHAPNDLQNFTLTWAFMTTGQPTDFLSFSSRTGKVANNWADRVQLDTIQAQSGNGSLQLQNSQGQEMNGTFICTFSNESSRHTVYTSISVTGAGKMGDRSPVAPALSSHSDLGCSKGASLPFCYPTYSLAPFLVTEGNVQSDPEGQKLNIDQVTQNPDSS</sequence>
<keyword evidence="4" id="KW-0732">Signal</keyword>
<dbReference type="GO" id="GO:0007166">
    <property type="term" value="P:cell surface receptor signaling pathway"/>
    <property type="evidence" value="ECO:0007669"/>
    <property type="project" value="TreeGrafter"/>
</dbReference>
<evidence type="ECO:0000313" key="13">
    <source>
        <dbReference type="Ensembl" id="ENSPKIP00000001201.1"/>
    </source>
</evidence>
<reference evidence="13" key="2">
    <citation type="submission" date="2025-09" db="UniProtKB">
        <authorList>
            <consortium name="Ensembl"/>
        </authorList>
    </citation>
    <scope>IDENTIFICATION</scope>
</reference>
<dbReference type="InterPro" id="IPR013783">
    <property type="entry name" value="Ig-like_fold"/>
</dbReference>
<proteinExistence type="predicted"/>
<dbReference type="Gene3D" id="2.60.40.10">
    <property type="entry name" value="Immunoglobulins"/>
    <property type="match status" value="2"/>
</dbReference>
<keyword evidence="10" id="KW-0393">Immunoglobulin domain</keyword>
<feature type="region of interest" description="Disordered" evidence="11">
    <location>
        <begin position="256"/>
        <end position="276"/>
    </location>
</feature>
<comment type="subcellular location">
    <subcellularLocation>
        <location evidence="1">Cell membrane</location>
        <topology evidence="1">Single-pass type I membrane protein</topology>
    </subcellularLocation>
</comment>
<evidence type="ECO:0000256" key="1">
    <source>
        <dbReference type="ARBA" id="ARBA00004251"/>
    </source>
</evidence>
<keyword evidence="5" id="KW-1133">Transmembrane helix</keyword>
<name>A0A3B3Q718_9TELE</name>
<dbReference type="PROSITE" id="PS50835">
    <property type="entry name" value="IG_LIKE"/>
    <property type="match status" value="1"/>
</dbReference>
<dbReference type="GO" id="GO:0071222">
    <property type="term" value="P:cellular response to lipopolysaccharide"/>
    <property type="evidence" value="ECO:0007669"/>
    <property type="project" value="TreeGrafter"/>
</dbReference>
<evidence type="ECO:0000313" key="14">
    <source>
        <dbReference type="Proteomes" id="UP000261540"/>
    </source>
</evidence>
<evidence type="ECO:0000256" key="3">
    <source>
        <dbReference type="ARBA" id="ARBA00022692"/>
    </source>
</evidence>
<dbReference type="InterPro" id="IPR051713">
    <property type="entry name" value="T-cell_Activation_Regulation"/>
</dbReference>
<evidence type="ECO:0000256" key="11">
    <source>
        <dbReference type="SAM" id="MobiDB-lite"/>
    </source>
</evidence>
<dbReference type="AlphaFoldDB" id="A0A3B3Q718"/>
<dbReference type="Proteomes" id="UP000261540">
    <property type="component" value="Unplaced"/>
</dbReference>
<dbReference type="GO" id="GO:0042130">
    <property type="term" value="P:negative regulation of T cell proliferation"/>
    <property type="evidence" value="ECO:0007669"/>
    <property type="project" value="TreeGrafter"/>
</dbReference>
<dbReference type="Ensembl" id="ENSPKIT00000025115.1">
    <property type="protein sequence ID" value="ENSPKIP00000001201.1"/>
    <property type="gene ID" value="ENSPKIG00000019585.1"/>
</dbReference>
<dbReference type="Pfam" id="PF07686">
    <property type="entry name" value="V-set"/>
    <property type="match status" value="1"/>
</dbReference>
<keyword evidence="8" id="KW-0675">Receptor</keyword>
<dbReference type="GO" id="GO:0009897">
    <property type="term" value="C:external side of plasma membrane"/>
    <property type="evidence" value="ECO:0007669"/>
    <property type="project" value="TreeGrafter"/>
</dbReference>
<feature type="domain" description="Ig-like" evidence="12">
    <location>
        <begin position="109"/>
        <end position="205"/>
    </location>
</feature>
<evidence type="ECO:0000256" key="7">
    <source>
        <dbReference type="ARBA" id="ARBA00023157"/>
    </source>
</evidence>
<evidence type="ECO:0000256" key="10">
    <source>
        <dbReference type="ARBA" id="ARBA00023319"/>
    </source>
</evidence>
<evidence type="ECO:0000259" key="12">
    <source>
        <dbReference type="PROSITE" id="PS50835"/>
    </source>
</evidence>
<evidence type="ECO:0000256" key="5">
    <source>
        <dbReference type="ARBA" id="ARBA00022989"/>
    </source>
</evidence>
<dbReference type="SUPFAM" id="SSF48726">
    <property type="entry name" value="Immunoglobulin"/>
    <property type="match status" value="2"/>
</dbReference>
<keyword evidence="14" id="KW-1185">Reference proteome</keyword>
<evidence type="ECO:0000256" key="9">
    <source>
        <dbReference type="ARBA" id="ARBA00023180"/>
    </source>
</evidence>
<keyword evidence="6" id="KW-0472">Membrane</keyword>
<accession>A0A3B3Q718</accession>
<dbReference type="Pfam" id="PF22705">
    <property type="entry name" value="C2-set_3"/>
    <property type="match status" value="1"/>
</dbReference>